<feature type="signal peptide" evidence="1">
    <location>
        <begin position="1"/>
        <end position="21"/>
    </location>
</feature>
<reference evidence="2 3" key="1">
    <citation type="submission" date="2024-04" db="EMBL/GenBank/DDBJ databases">
        <title>Phyllosticta paracitricarpa is synonymous to the EU quarantine fungus P. citricarpa based on phylogenomic analyses.</title>
        <authorList>
            <consortium name="Lawrence Berkeley National Laboratory"/>
            <person name="Van Ingen-Buijs V.A."/>
            <person name="Van Westerhoven A.C."/>
            <person name="Haridas S."/>
            <person name="Skiadas P."/>
            <person name="Martin F."/>
            <person name="Groenewald J.Z."/>
            <person name="Crous P.W."/>
            <person name="Seidl M.F."/>
        </authorList>
    </citation>
    <scope>NUCLEOTIDE SEQUENCE [LARGE SCALE GENOMIC DNA]</scope>
    <source>
        <strain evidence="2 3">CBS 123371</strain>
    </source>
</reference>
<accession>A0ABR1L128</accession>
<organism evidence="2 3">
    <name type="scientific">Phyllosticta citriasiana</name>
    <dbReference type="NCBI Taxonomy" id="595635"/>
    <lineage>
        <taxon>Eukaryota</taxon>
        <taxon>Fungi</taxon>
        <taxon>Dikarya</taxon>
        <taxon>Ascomycota</taxon>
        <taxon>Pezizomycotina</taxon>
        <taxon>Dothideomycetes</taxon>
        <taxon>Dothideomycetes incertae sedis</taxon>
        <taxon>Botryosphaeriales</taxon>
        <taxon>Phyllostictaceae</taxon>
        <taxon>Phyllosticta</taxon>
    </lineage>
</organism>
<evidence type="ECO:0000256" key="1">
    <source>
        <dbReference type="SAM" id="SignalP"/>
    </source>
</evidence>
<keyword evidence="1" id="KW-0732">Signal</keyword>
<evidence type="ECO:0000313" key="2">
    <source>
        <dbReference type="EMBL" id="KAK7524798.1"/>
    </source>
</evidence>
<sequence length="167" mass="18519">MLLPDVAYGWWFGCLLSSSFSLLCLCCGLAADSETDVEADCPDQGRRLHGTTHAYLREKASDNDSGQVLSFGGSGKSTDWIWPLVSLARASTPCKRRPTLWRRIIVGSEQDSGARQDQRASDASFLGFVRRESSASFFRRPFGETRKQTLHSPILPEPLTHLPHLHG</sequence>
<keyword evidence="3" id="KW-1185">Reference proteome</keyword>
<feature type="chain" id="PRO_5046380880" description="Secreted protein" evidence="1">
    <location>
        <begin position="22"/>
        <end position="167"/>
    </location>
</feature>
<dbReference type="EMBL" id="JBBPHU010000001">
    <property type="protein sequence ID" value="KAK7524798.1"/>
    <property type="molecule type" value="Genomic_DNA"/>
</dbReference>
<evidence type="ECO:0008006" key="4">
    <source>
        <dbReference type="Google" id="ProtNLM"/>
    </source>
</evidence>
<evidence type="ECO:0000313" key="3">
    <source>
        <dbReference type="Proteomes" id="UP001363622"/>
    </source>
</evidence>
<protein>
    <recommendedName>
        <fullName evidence="4">Secreted protein</fullName>
    </recommendedName>
</protein>
<gene>
    <name evidence="2" type="ORF">IWZ03DRAFT_368148</name>
</gene>
<comment type="caution">
    <text evidence="2">The sequence shown here is derived from an EMBL/GenBank/DDBJ whole genome shotgun (WGS) entry which is preliminary data.</text>
</comment>
<dbReference type="Proteomes" id="UP001363622">
    <property type="component" value="Unassembled WGS sequence"/>
</dbReference>
<name>A0ABR1L128_9PEZI</name>
<proteinExistence type="predicted"/>